<proteinExistence type="predicted"/>
<dbReference type="AlphaFoldDB" id="A0A438CCU0"/>
<evidence type="ECO:0000313" key="2">
    <source>
        <dbReference type="Proteomes" id="UP000288805"/>
    </source>
</evidence>
<evidence type="ECO:0000313" key="1">
    <source>
        <dbReference type="EMBL" id="RVW21051.1"/>
    </source>
</evidence>
<reference evidence="1 2" key="1">
    <citation type="journal article" date="2018" name="PLoS Genet.">
        <title>Population sequencing reveals clonal diversity and ancestral inbreeding in the grapevine cultivar Chardonnay.</title>
        <authorList>
            <person name="Roach M.J."/>
            <person name="Johnson D.L."/>
            <person name="Bohlmann J."/>
            <person name="van Vuuren H.J."/>
            <person name="Jones S.J."/>
            <person name="Pretorius I.S."/>
            <person name="Schmidt S.A."/>
            <person name="Borneman A.R."/>
        </authorList>
    </citation>
    <scope>NUCLEOTIDE SEQUENCE [LARGE SCALE GENOMIC DNA]</scope>
    <source>
        <strain evidence="2">cv. Chardonnay</strain>
        <tissue evidence="1">Leaf</tissue>
    </source>
</reference>
<name>A0A438CCU0_VITVI</name>
<accession>A0A438CCU0</accession>
<gene>
    <name evidence="1" type="ORF">CK203_113591</name>
</gene>
<protein>
    <submittedName>
        <fullName evidence="1">Uncharacterized protein</fullName>
    </submittedName>
</protein>
<sequence>MAHNNDDLFKQANKYSKQRKSLYFVVEKLIRVRHLKQPTQFDDLSLCNAIKGRPWLHKMKVIPSMYHQMVSYLTEVGQTNLLGSQLAMRQCYQVALESRHPVDDEEHPQPSNARKQ</sequence>
<dbReference type="Proteomes" id="UP000288805">
    <property type="component" value="Unassembled WGS sequence"/>
</dbReference>
<dbReference type="EMBL" id="QGNW01002317">
    <property type="protein sequence ID" value="RVW21051.1"/>
    <property type="molecule type" value="Genomic_DNA"/>
</dbReference>
<organism evidence="1 2">
    <name type="scientific">Vitis vinifera</name>
    <name type="common">Grape</name>
    <dbReference type="NCBI Taxonomy" id="29760"/>
    <lineage>
        <taxon>Eukaryota</taxon>
        <taxon>Viridiplantae</taxon>
        <taxon>Streptophyta</taxon>
        <taxon>Embryophyta</taxon>
        <taxon>Tracheophyta</taxon>
        <taxon>Spermatophyta</taxon>
        <taxon>Magnoliopsida</taxon>
        <taxon>eudicotyledons</taxon>
        <taxon>Gunneridae</taxon>
        <taxon>Pentapetalae</taxon>
        <taxon>rosids</taxon>
        <taxon>Vitales</taxon>
        <taxon>Vitaceae</taxon>
        <taxon>Viteae</taxon>
        <taxon>Vitis</taxon>
    </lineage>
</organism>
<comment type="caution">
    <text evidence="1">The sequence shown here is derived from an EMBL/GenBank/DDBJ whole genome shotgun (WGS) entry which is preliminary data.</text>
</comment>